<comment type="caution">
    <text evidence="9">The sequence shown here is derived from an EMBL/GenBank/DDBJ whole genome shotgun (WGS) entry which is preliminary data.</text>
</comment>
<evidence type="ECO:0000256" key="4">
    <source>
        <dbReference type="ARBA" id="ARBA00023015"/>
    </source>
</evidence>
<keyword evidence="7" id="KW-0479">Metal-binding</keyword>
<sequence length="141" mass="16201">MMKPAGNERYETISHNGHRLTPQRREVYDVLLSERDHPTATEVFLRAKARMPSISLATVYNCLETLVDCGLAKQVNVEREATRYCPNVQEHAHFVCDRCKKVFDVPFALGEKREQMWDLPPGFTVERCDITLRGICTNCNT</sequence>
<dbReference type="Gene3D" id="3.30.1490.190">
    <property type="match status" value="1"/>
</dbReference>
<keyword evidence="3 7" id="KW-0862">Zinc</keyword>
<protein>
    <submittedName>
        <fullName evidence="9">Fur family transcriptional regulator, peroxide stress response regulator</fullName>
    </submittedName>
</protein>
<dbReference type="InParanoid" id="A0A146G5R8"/>
<feature type="binding site" evidence="7">
    <location>
        <position position="96"/>
    </location>
    <ligand>
        <name>Zn(2+)</name>
        <dbReference type="ChEBI" id="CHEBI:29105"/>
    </ligand>
</feature>
<keyword evidence="10" id="KW-1185">Reference proteome</keyword>
<evidence type="ECO:0000256" key="3">
    <source>
        <dbReference type="ARBA" id="ARBA00022833"/>
    </source>
</evidence>
<evidence type="ECO:0000256" key="7">
    <source>
        <dbReference type="PIRSR" id="PIRSR602481-1"/>
    </source>
</evidence>
<dbReference type="GO" id="GO:0008270">
    <property type="term" value="F:zinc ion binding"/>
    <property type="evidence" value="ECO:0007669"/>
    <property type="project" value="TreeGrafter"/>
</dbReference>
<gene>
    <name evidence="9" type="ORF">TSACC_2483</name>
</gene>
<dbReference type="Proteomes" id="UP000076023">
    <property type="component" value="Unassembled WGS sequence"/>
</dbReference>
<dbReference type="CDD" id="cd07153">
    <property type="entry name" value="Fur_like"/>
    <property type="match status" value="1"/>
</dbReference>
<keyword evidence="6" id="KW-0804">Transcription</keyword>
<dbReference type="InterPro" id="IPR043135">
    <property type="entry name" value="Fur_C"/>
</dbReference>
<dbReference type="PANTHER" id="PTHR33202:SF7">
    <property type="entry name" value="FERRIC UPTAKE REGULATION PROTEIN"/>
    <property type="match status" value="1"/>
</dbReference>
<dbReference type="STRING" id="690879.TSACC_2483"/>
<feature type="binding site" evidence="7">
    <location>
        <position position="139"/>
    </location>
    <ligand>
        <name>Zn(2+)</name>
        <dbReference type="ChEBI" id="CHEBI:29105"/>
    </ligand>
</feature>
<name>A0A146G5R8_TERSA</name>
<dbReference type="OrthoDB" id="8659436at2"/>
<keyword evidence="8" id="KW-0408">Iron</keyword>
<feature type="binding site" evidence="7">
    <location>
        <position position="136"/>
    </location>
    <ligand>
        <name>Zn(2+)</name>
        <dbReference type="ChEBI" id="CHEBI:29105"/>
    </ligand>
</feature>
<keyword evidence="5" id="KW-0238">DNA-binding</keyword>
<dbReference type="GO" id="GO:0045892">
    <property type="term" value="P:negative regulation of DNA-templated transcription"/>
    <property type="evidence" value="ECO:0007669"/>
    <property type="project" value="TreeGrafter"/>
</dbReference>
<reference evidence="10" key="1">
    <citation type="journal article" date="2017" name="Genome Announc.">
        <title>Draft Genome Sequence of Terrimicrobium sacchariphilum NM-5T, a Facultative Anaerobic Soil Bacterium of the Class Spartobacteria.</title>
        <authorList>
            <person name="Qiu Y.L."/>
            <person name="Tourlousse D.M."/>
            <person name="Matsuura N."/>
            <person name="Ohashi A."/>
            <person name="Sekiguchi Y."/>
        </authorList>
    </citation>
    <scope>NUCLEOTIDE SEQUENCE [LARGE SCALE GENOMIC DNA]</scope>
    <source>
        <strain evidence="10">NM-5</strain>
    </source>
</reference>
<dbReference type="InterPro" id="IPR036390">
    <property type="entry name" value="WH_DNA-bd_sf"/>
</dbReference>
<evidence type="ECO:0000256" key="6">
    <source>
        <dbReference type="ARBA" id="ARBA00023163"/>
    </source>
</evidence>
<dbReference type="InterPro" id="IPR036388">
    <property type="entry name" value="WH-like_DNA-bd_sf"/>
</dbReference>
<accession>A0A146G5R8</accession>
<dbReference type="GO" id="GO:1900376">
    <property type="term" value="P:regulation of secondary metabolite biosynthetic process"/>
    <property type="evidence" value="ECO:0007669"/>
    <property type="project" value="TreeGrafter"/>
</dbReference>
<evidence type="ECO:0000313" key="10">
    <source>
        <dbReference type="Proteomes" id="UP000076023"/>
    </source>
</evidence>
<dbReference type="Pfam" id="PF01475">
    <property type="entry name" value="FUR"/>
    <property type="match status" value="1"/>
</dbReference>
<feature type="binding site" evidence="7">
    <location>
        <position position="99"/>
    </location>
    <ligand>
        <name>Zn(2+)</name>
        <dbReference type="ChEBI" id="CHEBI:29105"/>
    </ligand>
</feature>
<dbReference type="SUPFAM" id="SSF46785">
    <property type="entry name" value="Winged helix' DNA-binding domain"/>
    <property type="match status" value="1"/>
</dbReference>
<evidence type="ECO:0000256" key="2">
    <source>
        <dbReference type="ARBA" id="ARBA00022491"/>
    </source>
</evidence>
<dbReference type="Gene3D" id="1.10.10.10">
    <property type="entry name" value="Winged helix-like DNA-binding domain superfamily/Winged helix DNA-binding domain"/>
    <property type="match status" value="1"/>
</dbReference>
<dbReference type="EMBL" id="BDCO01000002">
    <property type="protein sequence ID" value="GAT32086.1"/>
    <property type="molecule type" value="Genomic_DNA"/>
</dbReference>
<dbReference type="PANTHER" id="PTHR33202">
    <property type="entry name" value="ZINC UPTAKE REGULATION PROTEIN"/>
    <property type="match status" value="1"/>
</dbReference>
<comment type="similarity">
    <text evidence="1">Belongs to the Fur family.</text>
</comment>
<evidence type="ECO:0000256" key="1">
    <source>
        <dbReference type="ARBA" id="ARBA00007957"/>
    </source>
</evidence>
<evidence type="ECO:0000313" key="9">
    <source>
        <dbReference type="EMBL" id="GAT32086.1"/>
    </source>
</evidence>
<dbReference type="AlphaFoldDB" id="A0A146G5R8"/>
<organism evidence="9 10">
    <name type="scientific">Terrimicrobium sacchariphilum</name>
    <dbReference type="NCBI Taxonomy" id="690879"/>
    <lineage>
        <taxon>Bacteria</taxon>
        <taxon>Pseudomonadati</taxon>
        <taxon>Verrucomicrobiota</taxon>
        <taxon>Terrimicrobiia</taxon>
        <taxon>Terrimicrobiales</taxon>
        <taxon>Terrimicrobiaceae</taxon>
        <taxon>Terrimicrobium</taxon>
    </lineage>
</organism>
<proteinExistence type="inferred from homology"/>
<dbReference type="InterPro" id="IPR002481">
    <property type="entry name" value="FUR"/>
</dbReference>
<dbReference type="RefSeq" id="WP_075080562.1">
    <property type="nucleotide sequence ID" value="NZ_BDCO01000002.1"/>
</dbReference>
<feature type="binding site" evidence="8">
    <location>
        <position position="111"/>
    </location>
    <ligand>
        <name>Fe cation</name>
        <dbReference type="ChEBI" id="CHEBI:24875"/>
    </ligand>
</feature>
<comment type="cofactor">
    <cofactor evidence="7">
        <name>Zn(2+)</name>
        <dbReference type="ChEBI" id="CHEBI:29105"/>
    </cofactor>
    <text evidence="7">Binds 1 zinc ion per subunit.</text>
</comment>
<keyword evidence="2" id="KW-0678">Repressor</keyword>
<comment type="cofactor">
    <cofactor evidence="8">
        <name>Mn(2+)</name>
        <dbReference type="ChEBI" id="CHEBI:29035"/>
    </cofactor>
    <cofactor evidence="8">
        <name>Fe(2+)</name>
        <dbReference type="ChEBI" id="CHEBI:29033"/>
    </cofactor>
    <text evidence="8">Binds 1 Mn(2+) or Fe(2+) ion per subunit.</text>
</comment>
<dbReference type="GO" id="GO:0003700">
    <property type="term" value="F:DNA-binding transcription factor activity"/>
    <property type="evidence" value="ECO:0007669"/>
    <property type="project" value="InterPro"/>
</dbReference>
<keyword evidence="4" id="KW-0805">Transcription regulation</keyword>
<dbReference type="GO" id="GO:0000976">
    <property type="term" value="F:transcription cis-regulatory region binding"/>
    <property type="evidence" value="ECO:0007669"/>
    <property type="project" value="TreeGrafter"/>
</dbReference>
<evidence type="ECO:0000256" key="5">
    <source>
        <dbReference type="ARBA" id="ARBA00023125"/>
    </source>
</evidence>
<evidence type="ECO:0000256" key="8">
    <source>
        <dbReference type="PIRSR" id="PIRSR602481-2"/>
    </source>
</evidence>